<gene>
    <name evidence="1" type="ORF">QFC19_002825</name>
</gene>
<protein>
    <submittedName>
        <fullName evidence="1">Uncharacterized protein</fullName>
    </submittedName>
</protein>
<proteinExistence type="predicted"/>
<evidence type="ECO:0000313" key="2">
    <source>
        <dbReference type="Proteomes" id="UP001241377"/>
    </source>
</evidence>
<reference evidence="1" key="1">
    <citation type="submission" date="2023-04" db="EMBL/GenBank/DDBJ databases">
        <title>Draft Genome sequencing of Naganishia species isolated from polar environments using Oxford Nanopore Technology.</title>
        <authorList>
            <person name="Leo P."/>
            <person name="Venkateswaran K."/>
        </authorList>
    </citation>
    <scope>NUCLEOTIDE SEQUENCE</scope>
    <source>
        <strain evidence="1">MNA-CCFEE 5261</strain>
    </source>
</reference>
<dbReference type="EMBL" id="JASBWR010000025">
    <property type="protein sequence ID" value="KAJ9107165.1"/>
    <property type="molecule type" value="Genomic_DNA"/>
</dbReference>
<comment type="caution">
    <text evidence="1">The sequence shown here is derived from an EMBL/GenBank/DDBJ whole genome shotgun (WGS) entry which is preliminary data.</text>
</comment>
<name>A0ACC2W793_9TREE</name>
<accession>A0ACC2W793</accession>
<organism evidence="1 2">
    <name type="scientific">Naganishia cerealis</name>
    <dbReference type="NCBI Taxonomy" id="610337"/>
    <lineage>
        <taxon>Eukaryota</taxon>
        <taxon>Fungi</taxon>
        <taxon>Dikarya</taxon>
        <taxon>Basidiomycota</taxon>
        <taxon>Agaricomycotina</taxon>
        <taxon>Tremellomycetes</taxon>
        <taxon>Filobasidiales</taxon>
        <taxon>Filobasidiaceae</taxon>
        <taxon>Naganishia</taxon>
    </lineage>
</organism>
<keyword evidence="2" id="KW-1185">Reference proteome</keyword>
<evidence type="ECO:0000313" key="1">
    <source>
        <dbReference type="EMBL" id="KAJ9107165.1"/>
    </source>
</evidence>
<dbReference type="Proteomes" id="UP001241377">
    <property type="component" value="Unassembled WGS sequence"/>
</dbReference>
<sequence>MADSTSSIPHPEETQRSGESEASAAERVQRGGEEERTVPLEQLQASVEDGQEMTAAGSERQGLQQPGLGMHEPLLEEQTANGAADQNAQRGDHVSELPDVSTTDTDHPTTSENTLAAASSFTSATDQAPVASELLPIETPAPPPPTMATAQPTQETEETPPLLPLEHARQPYSSQSSNARYGTASSSGGMGGSSGAAARGMPMCMSFPHIV</sequence>